<dbReference type="CDD" id="cd00093">
    <property type="entry name" value="HTH_XRE"/>
    <property type="match status" value="1"/>
</dbReference>
<dbReference type="PANTHER" id="PTHR40661:SF1">
    <property type="entry name" value="HTH CRO_C1-TYPE DOMAIN-CONTAINING PROTEIN"/>
    <property type="match status" value="1"/>
</dbReference>
<dbReference type="EMBL" id="CP024608">
    <property type="protein sequence ID" value="ATQ74871.1"/>
    <property type="molecule type" value="Genomic_DNA"/>
</dbReference>
<evidence type="ECO:0000256" key="3">
    <source>
        <dbReference type="ARBA" id="ARBA00023015"/>
    </source>
</evidence>
<feature type="domain" description="HTH cro/C1-type" evidence="6">
    <location>
        <begin position="123"/>
        <end position="169"/>
    </location>
</feature>
<dbReference type="SUPFAM" id="SSF51306">
    <property type="entry name" value="LexA/Signal peptidase"/>
    <property type="match status" value="1"/>
</dbReference>
<keyword evidence="1" id="KW-0645">Protease</keyword>
<dbReference type="PANTHER" id="PTHR40661">
    <property type="match status" value="1"/>
</dbReference>
<dbReference type="OrthoDB" id="9788236at2"/>
<proteinExistence type="predicted"/>
<evidence type="ECO:0000313" key="7">
    <source>
        <dbReference type="EMBL" id="ATQ74871.1"/>
    </source>
</evidence>
<dbReference type="GO" id="GO:0004252">
    <property type="term" value="F:serine-type endopeptidase activity"/>
    <property type="evidence" value="ECO:0007669"/>
    <property type="project" value="InterPro"/>
</dbReference>
<accession>A0A2D2DIS8</accession>
<keyword evidence="4" id="KW-0238">DNA-binding</keyword>
<gene>
    <name evidence="7" type="ORF">CR152_10305</name>
</gene>
<evidence type="ECO:0000256" key="1">
    <source>
        <dbReference type="ARBA" id="ARBA00022670"/>
    </source>
</evidence>
<dbReference type="Proteomes" id="UP000229897">
    <property type="component" value="Chromosome"/>
</dbReference>
<evidence type="ECO:0000256" key="5">
    <source>
        <dbReference type="ARBA" id="ARBA00023163"/>
    </source>
</evidence>
<keyword evidence="8" id="KW-1185">Reference proteome</keyword>
<dbReference type="InterPro" id="IPR001387">
    <property type="entry name" value="Cro/C1-type_HTH"/>
</dbReference>
<dbReference type="PROSITE" id="PS50943">
    <property type="entry name" value="HTH_CROC1"/>
    <property type="match status" value="1"/>
</dbReference>
<dbReference type="SUPFAM" id="SSF47413">
    <property type="entry name" value="lambda repressor-like DNA-binding domains"/>
    <property type="match status" value="1"/>
</dbReference>
<dbReference type="Pfam" id="PF00717">
    <property type="entry name" value="Peptidase_S24"/>
    <property type="match status" value="1"/>
</dbReference>
<evidence type="ECO:0000256" key="4">
    <source>
        <dbReference type="ARBA" id="ARBA00023125"/>
    </source>
</evidence>
<dbReference type="Pfam" id="PF01381">
    <property type="entry name" value="HTH_3"/>
    <property type="match status" value="1"/>
</dbReference>
<evidence type="ECO:0000313" key="8">
    <source>
        <dbReference type="Proteomes" id="UP000229897"/>
    </source>
</evidence>
<sequence>MCASGQVNGPLARARGHFSACRARMAWKVAILQSAWPFRMRLTVGWVVPSAVAMRISVHPVASLISRNRVEMSFSMSTVYTRSDRFSTRARYGFEKIYSYAYNSLMTISDRLTHAMEEAGFQSQSALSRASGVPQPTINRIINRSGTRGPEAATLAALASACKVAFEWLHEGTGPMARRSAGADGLPGEMQPVIVAEDGDPRFVQIKMVTLRLSAGISGFQSDPGHDTGATLPLDAGWVGRNNYIPERLVATRVKGQSMEPTLYEGDIIVINTANNRPVDGAVFAVNYEGEAVVKRLSRDAGEWWLESDNSDKRKYHRKVCRGSDCIIVGRVVRKESDRI</sequence>
<dbReference type="GO" id="GO:0006508">
    <property type="term" value="P:proteolysis"/>
    <property type="evidence" value="ECO:0007669"/>
    <property type="project" value="UniProtKB-KW"/>
</dbReference>
<dbReference type="InterPro" id="IPR010982">
    <property type="entry name" value="Lambda_DNA-bd_dom_sf"/>
</dbReference>
<organism evidence="7 8">
    <name type="scientific">Massilia violaceinigra</name>
    <dbReference type="NCBI Taxonomy" id="2045208"/>
    <lineage>
        <taxon>Bacteria</taxon>
        <taxon>Pseudomonadati</taxon>
        <taxon>Pseudomonadota</taxon>
        <taxon>Betaproteobacteria</taxon>
        <taxon>Burkholderiales</taxon>
        <taxon>Oxalobacteraceae</taxon>
        <taxon>Telluria group</taxon>
        <taxon>Massilia</taxon>
    </lineage>
</organism>
<dbReference type="InterPro" id="IPR036286">
    <property type="entry name" value="LexA/Signal_pep-like_sf"/>
</dbReference>
<dbReference type="AlphaFoldDB" id="A0A2D2DIS8"/>
<dbReference type="GO" id="GO:0016020">
    <property type="term" value="C:membrane"/>
    <property type="evidence" value="ECO:0007669"/>
    <property type="project" value="InterPro"/>
</dbReference>
<dbReference type="InterPro" id="IPR015927">
    <property type="entry name" value="Peptidase_S24_S26A/B/C"/>
</dbReference>
<keyword evidence="5" id="KW-0804">Transcription</keyword>
<name>A0A2D2DIS8_9BURK</name>
<dbReference type="Gene3D" id="2.10.109.10">
    <property type="entry name" value="Umud Fragment, subunit A"/>
    <property type="match status" value="1"/>
</dbReference>
<protein>
    <recommendedName>
        <fullName evidence="6">HTH cro/C1-type domain-containing protein</fullName>
    </recommendedName>
</protein>
<dbReference type="PROSITE" id="PS00501">
    <property type="entry name" value="SPASE_I_1"/>
    <property type="match status" value="1"/>
</dbReference>
<dbReference type="SMART" id="SM00530">
    <property type="entry name" value="HTH_XRE"/>
    <property type="match status" value="1"/>
</dbReference>
<dbReference type="Gene3D" id="1.10.260.40">
    <property type="entry name" value="lambda repressor-like DNA-binding domains"/>
    <property type="match status" value="1"/>
</dbReference>
<dbReference type="InterPro" id="IPR039418">
    <property type="entry name" value="LexA-like"/>
</dbReference>
<reference evidence="7" key="1">
    <citation type="submission" date="2017-10" db="EMBL/GenBank/DDBJ databases">
        <title>Massilia psychrophilum sp. nov., a novel purple-pigmented bacterium isolated from Tianshan glacier, Xinjiang Municipality, China.</title>
        <authorList>
            <person name="Wang H."/>
        </authorList>
    </citation>
    <scope>NUCLEOTIDE SEQUENCE [LARGE SCALE GENOMIC DNA]</scope>
    <source>
        <strain evidence="7">B2</strain>
    </source>
</reference>
<dbReference type="CDD" id="cd06529">
    <property type="entry name" value="S24_LexA-like"/>
    <property type="match status" value="1"/>
</dbReference>
<dbReference type="GO" id="GO:0003677">
    <property type="term" value="F:DNA binding"/>
    <property type="evidence" value="ECO:0007669"/>
    <property type="project" value="UniProtKB-KW"/>
</dbReference>
<evidence type="ECO:0000256" key="2">
    <source>
        <dbReference type="ARBA" id="ARBA00022801"/>
    </source>
</evidence>
<dbReference type="KEGG" id="mass:CR152_10305"/>
<keyword evidence="3" id="KW-0805">Transcription regulation</keyword>
<keyword evidence="2" id="KW-0378">Hydrolase</keyword>
<dbReference type="InterPro" id="IPR019756">
    <property type="entry name" value="Pept_S26A_signal_pept_1_Ser-AS"/>
</dbReference>
<evidence type="ECO:0000259" key="6">
    <source>
        <dbReference type="PROSITE" id="PS50943"/>
    </source>
</evidence>